<keyword evidence="3 6" id="KW-1133">Transmembrane helix</keyword>
<dbReference type="Proteomes" id="UP000789759">
    <property type="component" value="Unassembled WGS sequence"/>
</dbReference>
<comment type="caution">
    <text evidence="8">The sequence shown here is derived from an EMBL/GenBank/DDBJ whole genome shotgun (WGS) entry which is preliminary data.</text>
</comment>
<feature type="transmembrane region" description="Helical" evidence="6">
    <location>
        <begin position="617"/>
        <end position="635"/>
    </location>
</feature>
<gene>
    <name evidence="8" type="ORF">CPELLU_LOCUS5138</name>
</gene>
<protein>
    <recommendedName>
        <fullName evidence="5">Endopeptidase S2P</fullName>
    </recommendedName>
</protein>
<dbReference type="GO" id="GO:0005737">
    <property type="term" value="C:cytoplasm"/>
    <property type="evidence" value="ECO:0007669"/>
    <property type="project" value="TreeGrafter"/>
</dbReference>
<dbReference type="GO" id="GO:0016020">
    <property type="term" value="C:membrane"/>
    <property type="evidence" value="ECO:0007669"/>
    <property type="project" value="InterPro"/>
</dbReference>
<dbReference type="GO" id="GO:0031293">
    <property type="term" value="P:membrane protein intracellular domain proteolysis"/>
    <property type="evidence" value="ECO:0007669"/>
    <property type="project" value="TreeGrafter"/>
</dbReference>
<dbReference type="OrthoDB" id="10251508at2759"/>
<evidence type="ECO:0000313" key="8">
    <source>
        <dbReference type="EMBL" id="CAG8559651.1"/>
    </source>
</evidence>
<name>A0A9N9BD44_9GLOM</name>
<accession>A0A9N9BD44</accession>
<feature type="transmembrane region" description="Helical" evidence="6">
    <location>
        <begin position="252"/>
        <end position="271"/>
    </location>
</feature>
<dbReference type="EMBL" id="CAJVQA010002872">
    <property type="protein sequence ID" value="CAG8559651.1"/>
    <property type="molecule type" value="Genomic_DNA"/>
</dbReference>
<evidence type="ECO:0000256" key="4">
    <source>
        <dbReference type="ARBA" id="ARBA00023136"/>
    </source>
</evidence>
<dbReference type="GO" id="GO:0012505">
    <property type="term" value="C:endomembrane system"/>
    <property type="evidence" value="ECO:0007669"/>
    <property type="project" value="UniProtKB-SubCell"/>
</dbReference>
<evidence type="ECO:0000256" key="2">
    <source>
        <dbReference type="ARBA" id="ARBA00022692"/>
    </source>
</evidence>
<evidence type="ECO:0000313" key="9">
    <source>
        <dbReference type="Proteomes" id="UP000789759"/>
    </source>
</evidence>
<feature type="domain" description="Peptidase M50" evidence="7">
    <location>
        <begin position="585"/>
        <end position="922"/>
    </location>
</feature>
<dbReference type="Pfam" id="PF02163">
    <property type="entry name" value="Peptidase_M50"/>
    <property type="match status" value="1"/>
</dbReference>
<organism evidence="8 9">
    <name type="scientific">Cetraspora pellucida</name>
    <dbReference type="NCBI Taxonomy" id="1433469"/>
    <lineage>
        <taxon>Eukaryota</taxon>
        <taxon>Fungi</taxon>
        <taxon>Fungi incertae sedis</taxon>
        <taxon>Mucoromycota</taxon>
        <taxon>Glomeromycotina</taxon>
        <taxon>Glomeromycetes</taxon>
        <taxon>Diversisporales</taxon>
        <taxon>Gigasporaceae</taxon>
        <taxon>Cetraspora</taxon>
    </lineage>
</organism>
<reference evidence="8" key="1">
    <citation type="submission" date="2021-06" db="EMBL/GenBank/DDBJ databases">
        <authorList>
            <person name="Kallberg Y."/>
            <person name="Tangrot J."/>
            <person name="Rosling A."/>
        </authorList>
    </citation>
    <scope>NUCLEOTIDE SEQUENCE</scope>
    <source>
        <strain evidence="8">FL966</strain>
    </source>
</reference>
<sequence length="974" mass="109994">FMMLFDLLCRFKNPLVQRSFSKNPFSIFIRPISITLNATHASAKDAIDALVGQAPDPCEICVLLASRTYSPKELELFPSYLFTKLRPRVLIGCVVDKVFTSSDSTEFGHGISLFLGGWGKKENMSNSWKFDEFCANVQGSRREYKTNSVGRWITPTAEMKSNMLETNQWYNIERFQSVSSIPHEFELPNELKVLKEKNVSPDLFFLVSDSEPYQFLESLDYHFPQSKKLGIIGSSTPFITGRPFSLFKNSSMLSRGIIGIAFTLMASTSTIKKQIQVDHQALCSIGEPLKITNCRGNIILELDGLNPTDLLLKRFRYRDVDQTLSKETEYYLGIYDIENKLDESMLMVNKILSGDPVRGNIAIDTTRNLKNGQFAREMNFSASSPTMNKTIIERNIFGGISENGIIIGRGAMNENQIDTSWQRLQAKQTLPDNSRTLSVLPRSSRQSYSSTFHISNNPFNIRFSTNALNNFFGSLSKRMPNVWKIWFNIGVFVGIVTFFFGIVIMVVASWKLLMGIFELFGLSWIGEAENISSNIINKRSFEISSNIISKRSFEDHVQHDVSDENNQVFIPVIPGITLPISHFWYYLLALLMCGIIHEAGHALAAANERLNIKSTGIFLYILYPGAFVEFDLNELKELAPLRQLRIICAGVWHNAVLFLLGTLILSSGILSTFMGYTTWRLVDGFGVSVVSVERDTALSAYLKPSTLITKLDDFDLSGSSLDSWNDYLLQNGKLDLDSIGFCASRRGATSLDCCDISADHPYGNAQDNATSCFKRIDENICPFKELKCLPTIPILVNIDAQRCLRDIDCPSESSMCVSPYTPKGYPKPLRIFYKDAPWVQENNDQEKLVLYLGELVDVWEIVQVSILQPRWSWVPTWIPLSIELILRYTISFSLALGVLNILPAFKLDGHYALIALLLWVSGVDYDLDEVVYTSKRTERGRLGKVIIFFVTGLVGWVVIGTLFFSLFANYNKHL</sequence>
<comment type="subcellular location">
    <subcellularLocation>
        <location evidence="1">Endomembrane system</location>
        <topology evidence="1">Multi-pass membrane protein</topology>
    </subcellularLocation>
</comment>
<evidence type="ECO:0000259" key="7">
    <source>
        <dbReference type="Pfam" id="PF02163"/>
    </source>
</evidence>
<feature type="transmembrane region" description="Helical" evidence="6">
    <location>
        <begin position="655"/>
        <end position="676"/>
    </location>
</feature>
<dbReference type="GO" id="GO:0004222">
    <property type="term" value="F:metalloendopeptidase activity"/>
    <property type="evidence" value="ECO:0007669"/>
    <property type="project" value="InterPro"/>
</dbReference>
<evidence type="ECO:0000256" key="6">
    <source>
        <dbReference type="SAM" id="Phobius"/>
    </source>
</evidence>
<dbReference type="GO" id="GO:1905897">
    <property type="term" value="P:regulation of response to endoplasmic reticulum stress"/>
    <property type="evidence" value="ECO:0007669"/>
    <property type="project" value="TreeGrafter"/>
</dbReference>
<feature type="transmembrane region" description="Helical" evidence="6">
    <location>
        <begin position="485"/>
        <end position="510"/>
    </location>
</feature>
<dbReference type="InterPro" id="IPR001193">
    <property type="entry name" value="MBTPS2"/>
</dbReference>
<dbReference type="PANTHER" id="PTHR13325:SF3">
    <property type="entry name" value="MEMBRANE-BOUND TRANSCRIPTION FACTOR SITE-2 PROTEASE"/>
    <property type="match status" value="1"/>
</dbReference>
<evidence type="ECO:0000256" key="3">
    <source>
        <dbReference type="ARBA" id="ARBA00022989"/>
    </source>
</evidence>
<dbReference type="AlphaFoldDB" id="A0A9N9BD44"/>
<proteinExistence type="predicted"/>
<keyword evidence="4 6" id="KW-0472">Membrane</keyword>
<dbReference type="PANTHER" id="PTHR13325">
    <property type="entry name" value="PROTEASE M50 MEMBRANE-BOUND TRANSCRIPTION FACTOR SITE 2 PROTEASE"/>
    <property type="match status" value="1"/>
</dbReference>
<keyword evidence="9" id="KW-1185">Reference proteome</keyword>
<dbReference type="PRINTS" id="PR01000">
    <property type="entry name" value="SREBPS2PTASE"/>
</dbReference>
<keyword evidence="2 6" id="KW-0812">Transmembrane</keyword>
<dbReference type="InterPro" id="IPR008915">
    <property type="entry name" value="Peptidase_M50"/>
</dbReference>
<evidence type="ECO:0000256" key="5">
    <source>
        <dbReference type="ARBA" id="ARBA00032658"/>
    </source>
</evidence>
<evidence type="ECO:0000256" key="1">
    <source>
        <dbReference type="ARBA" id="ARBA00004127"/>
    </source>
</evidence>
<feature type="non-terminal residue" evidence="8">
    <location>
        <position position="974"/>
    </location>
</feature>
<feature type="transmembrane region" description="Helical" evidence="6">
    <location>
        <begin position="945"/>
        <end position="968"/>
    </location>
</feature>